<keyword evidence="2" id="KW-1185">Reference proteome</keyword>
<dbReference type="AlphaFoldDB" id="A0A4Q4SUK3"/>
<gene>
    <name evidence="1" type="ORF">DL764_009611</name>
</gene>
<sequence length="212" mass="24520">MATTRGRVEPVQGVRYSPDGVVLESNAERYGRFEVNAEKLAEYSEECRELLATPTGPLICKFYVGDVGETLDYFVHWMKGPETHADPKRLGEVMNCDSYHEFIETRLLGDRLKARGFQDDVLRAILDYSVDVELDSDDLENWLPRAPRGSAIYELLIDIFCHQLGVNELQEEIRVLDRDTLQEVTMRLMQEVRRYKGSPPPQLDIERYIGRY</sequence>
<proteinExistence type="predicted"/>
<evidence type="ECO:0000313" key="1">
    <source>
        <dbReference type="EMBL" id="RYO82411.1"/>
    </source>
</evidence>
<comment type="caution">
    <text evidence="1">The sequence shown here is derived from an EMBL/GenBank/DDBJ whole genome shotgun (WGS) entry which is preliminary data.</text>
</comment>
<reference evidence="1 2" key="1">
    <citation type="submission" date="2018-06" db="EMBL/GenBank/DDBJ databases">
        <title>Complete Genomes of Monosporascus.</title>
        <authorList>
            <person name="Robinson A.J."/>
            <person name="Natvig D.O."/>
        </authorList>
    </citation>
    <scope>NUCLEOTIDE SEQUENCE [LARGE SCALE GENOMIC DNA]</scope>
    <source>
        <strain evidence="1 2">CBS 110550</strain>
    </source>
</reference>
<dbReference type="EMBL" id="QJNU01000942">
    <property type="protein sequence ID" value="RYO82411.1"/>
    <property type="molecule type" value="Genomic_DNA"/>
</dbReference>
<dbReference type="Proteomes" id="UP000293360">
    <property type="component" value="Unassembled WGS sequence"/>
</dbReference>
<protein>
    <submittedName>
        <fullName evidence="1">Uncharacterized protein</fullName>
    </submittedName>
</protein>
<evidence type="ECO:0000313" key="2">
    <source>
        <dbReference type="Proteomes" id="UP000293360"/>
    </source>
</evidence>
<accession>A0A4Q4SUK3</accession>
<dbReference type="OrthoDB" id="4618027at2759"/>
<organism evidence="1 2">
    <name type="scientific">Monosporascus ibericus</name>
    <dbReference type="NCBI Taxonomy" id="155417"/>
    <lineage>
        <taxon>Eukaryota</taxon>
        <taxon>Fungi</taxon>
        <taxon>Dikarya</taxon>
        <taxon>Ascomycota</taxon>
        <taxon>Pezizomycotina</taxon>
        <taxon>Sordariomycetes</taxon>
        <taxon>Xylariomycetidae</taxon>
        <taxon>Xylariales</taxon>
        <taxon>Xylariales incertae sedis</taxon>
        <taxon>Monosporascus</taxon>
    </lineage>
</organism>
<name>A0A4Q4SUK3_9PEZI</name>